<feature type="compositionally biased region" description="Basic residues" evidence="6">
    <location>
        <begin position="57"/>
        <end position="71"/>
    </location>
</feature>
<comment type="subcellular location">
    <subcellularLocation>
        <location evidence="1 5">Cytoplasm</location>
    </subcellularLocation>
</comment>
<dbReference type="InterPro" id="IPR053924">
    <property type="entry name" value="RecX_HTH_2nd"/>
</dbReference>
<name>A0ABP4EJY1_9ACTN</name>
<reference evidence="11" key="1">
    <citation type="journal article" date="2019" name="Int. J. Syst. Evol. Microbiol.">
        <title>The Global Catalogue of Microorganisms (GCM) 10K type strain sequencing project: providing services to taxonomists for standard genome sequencing and annotation.</title>
        <authorList>
            <consortium name="The Broad Institute Genomics Platform"/>
            <consortium name="The Broad Institute Genome Sequencing Center for Infectious Disease"/>
            <person name="Wu L."/>
            <person name="Ma J."/>
        </authorList>
    </citation>
    <scope>NUCLEOTIDE SEQUENCE [LARGE SCALE GENOMIC DNA]</scope>
    <source>
        <strain evidence="11">JCM 13008</strain>
    </source>
</reference>
<feature type="domain" description="RecX second three-helical" evidence="7">
    <location>
        <begin position="137"/>
        <end position="178"/>
    </location>
</feature>
<evidence type="ECO:0000313" key="11">
    <source>
        <dbReference type="Proteomes" id="UP001501581"/>
    </source>
</evidence>
<dbReference type="InterPro" id="IPR053926">
    <property type="entry name" value="RecX_HTH_1st"/>
</dbReference>
<organism evidence="10 11">
    <name type="scientific">Nocardioides dubius</name>
    <dbReference type="NCBI Taxonomy" id="317019"/>
    <lineage>
        <taxon>Bacteria</taxon>
        <taxon>Bacillati</taxon>
        <taxon>Actinomycetota</taxon>
        <taxon>Actinomycetes</taxon>
        <taxon>Propionibacteriales</taxon>
        <taxon>Nocardioidaceae</taxon>
        <taxon>Nocardioides</taxon>
    </lineage>
</organism>
<dbReference type="PANTHER" id="PTHR33602">
    <property type="entry name" value="REGULATORY PROTEIN RECX FAMILY PROTEIN"/>
    <property type="match status" value="1"/>
</dbReference>
<proteinExistence type="inferred from homology"/>
<keyword evidence="4 5" id="KW-0963">Cytoplasm</keyword>
<dbReference type="InterPro" id="IPR003783">
    <property type="entry name" value="Regulatory_RecX"/>
</dbReference>
<feature type="domain" description="RecX first three-helical" evidence="9">
    <location>
        <begin position="91"/>
        <end position="129"/>
    </location>
</feature>
<protein>
    <recommendedName>
        <fullName evidence="3 5">Regulatory protein RecX</fullName>
    </recommendedName>
</protein>
<feature type="region of interest" description="Disordered" evidence="6">
    <location>
        <begin position="1"/>
        <end position="89"/>
    </location>
</feature>
<evidence type="ECO:0000256" key="4">
    <source>
        <dbReference type="ARBA" id="ARBA00022490"/>
    </source>
</evidence>
<dbReference type="InterPro" id="IPR053925">
    <property type="entry name" value="RecX_HTH_3rd"/>
</dbReference>
<evidence type="ECO:0000313" key="10">
    <source>
        <dbReference type="EMBL" id="GAA1112760.1"/>
    </source>
</evidence>
<dbReference type="Pfam" id="PF21982">
    <property type="entry name" value="RecX_HTH1"/>
    <property type="match status" value="1"/>
</dbReference>
<dbReference type="Pfam" id="PF02631">
    <property type="entry name" value="RecX_HTH2"/>
    <property type="match status" value="1"/>
</dbReference>
<comment type="caution">
    <text evidence="10">The sequence shown here is derived from an EMBL/GenBank/DDBJ whole genome shotgun (WGS) entry which is preliminary data.</text>
</comment>
<evidence type="ECO:0000256" key="3">
    <source>
        <dbReference type="ARBA" id="ARBA00018111"/>
    </source>
</evidence>
<keyword evidence="11" id="KW-1185">Reference proteome</keyword>
<dbReference type="PANTHER" id="PTHR33602:SF1">
    <property type="entry name" value="REGULATORY PROTEIN RECX FAMILY PROTEIN"/>
    <property type="match status" value="1"/>
</dbReference>
<evidence type="ECO:0000259" key="8">
    <source>
        <dbReference type="Pfam" id="PF21981"/>
    </source>
</evidence>
<dbReference type="EMBL" id="BAAALG010000014">
    <property type="protein sequence ID" value="GAA1112760.1"/>
    <property type="molecule type" value="Genomic_DNA"/>
</dbReference>
<evidence type="ECO:0000259" key="7">
    <source>
        <dbReference type="Pfam" id="PF02631"/>
    </source>
</evidence>
<evidence type="ECO:0000256" key="5">
    <source>
        <dbReference type="HAMAP-Rule" id="MF_01114"/>
    </source>
</evidence>
<sequence length="246" mass="26645">MATSAWPEKDQAGPPPSWVGDVSLGVAAWTGGQGAVAPRADRGADRAEPADSSERPRSRRGGGAKRPRQRQPKPPPPDLAQQPEADQEAVARKILLDQLTGQARSRKELADKLAKRGVPDELAARLLDRFEEVGLVDDAAFARLWVGSRQPGKGLARRALQQELRRKGVADEVAKEALDEIDPADEEAAARQLVQRKLRSMRGLEPQVATRRLAGMLARKGYPPGVAFSVVRSELAALDLEVPDDL</sequence>
<evidence type="ECO:0000256" key="2">
    <source>
        <dbReference type="ARBA" id="ARBA00009695"/>
    </source>
</evidence>
<dbReference type="RefSeq" id="WP_343996496.1">
    <property type="nucleotide sequence ID" value="NZ_BAAALG010000014.1"/>
</dbReference>
<evidence type="ECO:0000256" key="1">
    <source>
        <dbReference type="ARBA" id="ARBA00004496"/>
    </source>
</evidence>
<gene>
    <name evidence="5 10" type="primary">recX</name>
    <name evidence="10" type="ORF">GCM10009668_38150</name>
</gene>
<comment type="similarity">
    <text evidence="2 5">Belongs to the RecX family.</text>
</comment>
<evidence type="ECO:0000259" key="9">
    <source>
        <dbReference type="Pfam" id="PF21982"/>
    </source>
</evidence>
<comment type="function">
    <text evidence="5">Modulates RecA activity.</text>
</comment>
<feature type="domain" description="RecX third three-helical" evidence="8">
    <location>
        <begin position="185"/>
        <end position="230"/>
    </location>
</feature>
<accession>A0ABP4EJY1</accession>
<dbReference type="InterPro" id="IPR036388">
    <property type="entry name" value="WH-like_DNA-bd_sf"/>
</dbReference>
<feature type="compositionally biased region" description="Basic and acidic residues" evidence="6">
    <location>
        <begin position="39"/>
        <end position="56"/>
    </location>
</feature>
<evidence type="ECO:0000256" key="6">
    <source>
        <dbReference type="SAM" id="MobiDB-lite"/>
    </source>
</evidence>
<dbReference type="Proteomes" id="UP001501581">
    <property type="component" value="Unassembled WGS sequence"/>
</dbReference>
<dbReference type="Pfam" id="PF21981">
    <property type="entry name" value="RecX_HTH3"/>
    <property type="match status" value="1"/>
</dbReference>
<dbReference type="Gene3D" id="1.10.10.10">
    <property type="entry name" value="Winged helix-like DNA-binding domain superfamily/Winged helix DNA-binding domain"/>
    <property type="match status" value="2"/>
</dbReference>
<dbReference type="HAMAP" id="MF_01114">
    <property type="entry name" value="RecX"/>
    <property type="match status" value="1"/>
</dbReference>